<evidence type="ECO:0000256" key="1">
    <source>
        <dbReference type="SAM" id="Coils"/>
    </source>
</evidence>
<comment type="caution">
    <text evidence="2">The sequence shown here is derived from an EMBL/GenBank/DDBJ whole genome shotgun (WGS) entry which is preliminary data.</text>
</comment>
<keyword evidence="1" id="KW-0175">Coiled coil</keyword>
<reference evidence="2" key="1">
    <citation type="journal article" date="2020" name="bioRxiv">
        <title>Chromosome-level reference genome of the European wasp spider Argiope bruennichi: a resource for studies on range expansion and evolutionary adaptation.</title>
        <authorList>
            <person name="Sheffer M.M."/>
            <person name="Hoppe A."/>
            <person name="Krehenwinkel H."/>
            <person name="Uhl G."/>
            <person name="Kuss A.W."/>
            <person name="Jensen L."/>
            <person name="Jensen C."/>
            <person name="Gillespie R.G."/>
            <person name="Hoff K.J."/>
            <person name="Prost S."/>
        </authorList>
    </citation>
    <scope>NUCLEOTIDE SEQUENCE</scope>
</reference>
<dbReference type="EMBL" id="JABXBU010000001">
    <property type="protein sequence ID" value="KAF8796083.1"/>
    <property type="molecule type" value="Genomic_DNA"/>
</dbReference>
<dbReference type="Proteomes" id="UP000807504">
    <property type="component" value="Unassembled WGS sequence"/>
</dbReference>
<proteinExistence type="predicted"/>
<feature type="coiled-coil region" evidence="1">
    <location>
        <begin position="106"/>
        <end position="149"/>
    </location>
</feature>
<evidence type="ECO:0000313" key="2">
    <source>
        <dbReference type="EMBL" id="KAF8796083.1"/>
    </source>
</evidence>
<accession>A0A8T0G4A2</accession>
<gene>
    <name evidence="2" type="ORF">HNY73_000506</name>
</gene>
<evidence type="ECO:0000313" key="3">
    <source>
        <dbReference type="Proteomes" id="UP000807504"/>
    </source>
</evidence>
<dbReference type="AlphaFoldDB" id="A0A8T0G4A2"/>
<protein>
    <submittedName>
        <fullName evidence="2">Uncharacterized protein</fullName>
    </submittedName>
</protein>
<sequence length="310" mass="37048">MAEITEIDSPLAKAVVGNFDAAYDDLCKLALISSKLEWYRVPEAVAAKIKFNKIDENSSEKDLSDFFCALKKIPTKSLNFDCDKSIKVERKLSIKSQTWLEIREKERTFHEEDKALSEELKELEEEVERTKLQRNRQISKQEMEKEKTQRQLTAAEDFKSQQPFLIKANTKEQLEFIETFNERKLAHLHKEEEKAKKKYEEATLKNRSEIWRVIEETMQTRAFINWLKEKNRRKLKSLQEELEDLWNQFKEEIHESEELCTKYREINELATKILTEKQRKEYVRKRLAATIKLQKHIRRFLAEKKEESAD</sequence>
<name>A0A8T0G4A2_ARGBR</name>
<feature type="coiled-coil region" evidence="1">
    <location>
        <begin position="185"/>
        <end position="259"/>
    </location>
</feature>
<organism evidence="2 3">
    <name type="scientific">Argiope bruennichi</name>
    <name type="common">Wasp spider</name>
    <name type="synonym">Aranea bruennichi</name>
    <dbReference type="NCBI Taxonomy" id="94029"/>
    <lineage>
        <taxon>Eukaryota</taxon>
        <taxon>Metazoa</taxon>
        <taxon>Ecdysozoa</taxon>
        <taxon>Arthropoda</taxon>
        <taxon>Chelicerata</taxon>
        <taxon>Arachnida</taxon>
        <taxon>Araneae</taxon>
        <taxon>Araneomorphae</taxon>
        <taxon>Entelegynae</taxon>
        <taxon>Araneoidea</taxon>
        <taxon>Araneidae</taxon>
        <taxon>Argiope</taxon>
    </lineage>
</organism>
<reference evidence="2" key="2">
    <citation type="submission" date="2020-06" db="EMBL/GenBank/DDBJ databases">
        <authorList>
            <person name="Sheffer M."/>
        </authorList>
    </citation>
    <scope>NUCLEOTIDE SEQUENCE</scope>
</reference>
<keyword evidence="3" id="KW-1185">Reference proteome</keyword>